<evidence type="ECO:0000256" key="3">
    <source>
        <dbReference type="ARBA" id="ARBA00004496"/>
    </source>
</evidence>
<evidence type="ECO:0000313" key="12">
    <source>
        <dbReference type="Proteomes" id="UP000244811"/>
    </source>
</evidence>
<keyword evidence="8" id="KW-0694">RNA-binding</keyword>
<keyword evidence="9" id="KW-0539">Nucleus</keyword>
<gene>
    <name evidence="11" type="ORF">MACK_000939</name>
</gene>
<proteinExistence type="inferred from homology"/>
<dbReference type="GO" id="GO:0003723">
    <property type="term" value="F:RNA binding"/>
    <property type="evidence" value="ECO:0007669"/>
    <property type="project" value="UniProtKB-KW"/>
</dbReference>
<evidence type="ECO:0000256" key="8">
    <source>
        <dbReference type="ARBA" id="ARBA00022884"/>
    </source>
</evidence>
<comment type="subcellular location">
    <subcellularLocation>
        <location evidence="3">Cytoplasm</location>
    </subcellularLocation>
    <subcellularLocation>
        <location evidence="2">Nucleus</location>
    </subcellularLocation>
</comment>
<reference evidence="11" key="1">
    <citation type="submission" date="2022-07" db="EMBL/GenBank/DDBJ databases">
        <title>Evaluation of T. orientalis genome assembly methods using nanopore sequencing and analysis of variation between genomes.</title>
        <authorList>
            <person name="Yam J."/>
            <person name="Micallef M.L."/>
            <person name="Liu M."/>
            <person name="Djordjevic S.P."/>
            <person name="Bogema D.R."/>
            <person name="Jenkins C."/>
        </authorList>
    </citation>
    <scope>NUCLEOTIDE SEQUENCE</scope>
    <source>
        <strain evidence="11">Goon Nure</strain>
    </source>
</reference>
<comment type="similarity">
    <text evidence="4">Belongs to the snurportin family.</text>
</comment>
<evidence type="ECO:0000256" key="6">
    <source>
        <dbReference type="ARBA" id="ARBA00022448"/>
    </source>
</evidence>
<dbReference type="GO" id="GO:0005634">
    <property type="term" value="C:nucleus"/>
    <property type="evidence" value="ECO:0007669"/>
    <property type="project" value="UniProtKB-SubCell"/>
</dbReference>
<evidence type="ECO:0000313" key="11">
    <source>
        <dbReference type="EMBL" id="UKK00865.2"/>
    </source>
</evidence>
<dbReference type="PANTHER" id="PTHR13403">
    <property type="entry name" value="SNURPORTIN1 RNUT1 PROTEIN RNA, U TRANSPORTER 1"/>
    <property type="match status" value="1"/>
</dbReference>
<comment type="function">
    <text evidence="1">Functions as an U snRNP-specific nuclear import adapter. Involved in the trimethylguanosine (m3G)-cap-dependent nuclear import of U snRNPs. Binds specifically to the terminal m3G-cap U snRNAs.</text>
</comment>
<name>A0A976QSH9_THEOR</name>
<dbReference type="EMBL" id="CP056069">
    <property type="protein sequence ID" value="UKK00865.2"/>
    <property type="molecule type" value="Genomic_DNA"/>
</dbReference>
<accession>A0A976QSH9</accession>
<dbReference type="GO" id="GO:0005737">
    <property type="term" value="C:cytoplasm"/>
    <property type="evidence" value="ECO:0007669"/>
    <property type="project" value="UniProtKB-SubCell"/>
</dbReference>
<evidence type="ECO:0000259" key="10">
    <source>
        <dbReference type="Pfam" id="PF21974"/>
    </source>
</evidence>
<protein>
    <recommendedName>
        <fullName evidence="5">Snurportin-1</fullName>
    </recommendedName>
</protein>
<keyword evidence="7" id="KW-0963">Cytoplasm</keyword>
<evidence type="ECO:0000256" key="1">
    <source>
        <dbReference type="ARBA" id="ARBA00003975"/>
    </source>
</evidence>
<evidence type="ECO:0000256" key="5">
    <source>
        <dbReference type="ARBA" id="ARBA00016034"/>
    </source>
</evidence>
<dbReference type="InterPro" id="IPR017336">
    <property type="entry name" value="Snurportin-1"/>
</dbReference>
<dbReference type="SUPFAM" id="SSF56091">
    <property type="entry name" value="DNA ligase/mRNA capping enzyme, catalytic domain"/>
    <property type="match status" value="1"/>
</dbReference>
<dbReference type="Pfam" id="PF21974">
    <property type="entry name" value="SPN1_m3Gcap_bd"/>
    <property type="match status" value="1"/>
</dbReference>
<dbReference type="Gene3D" id="3.30.470.30">
    <property type="entry name" value="DNA ligase/mRNA capping enzyme"/>
    <property type="match status" value="1"/>
</dbReference>
<dbReference type="AlphaFoldDB" id="A0A976QSH9"/>
<evidence type="ECO:0000256" key="7">
    <source>
        <dbReference type="ARBA" id="ARBA00022490"/>
    </source>
</evidence>
<sequence length="317" mass="37118">MENKRPRALEDLREEFVEKRRKKYLENLESFTEFDNFEYSFNNNDFSIVSKVPLDSTIFDETSLNQTNINELLAFPEFITCLDSLISEEVAQIKESLFFVRPEGSRALIYIKNNFATVYNKEGSVKNYFKIGLKGLTILDCVYYQSNSDNTLKTVNGNKSSKIHIYYVLDILLLNGCILTTSELQCRLFFLNSIFDELNSSPNTLFKLVKYYEFDSKRLESIYNSKYVESENVVCKLYNINNELYTFDHVFVGKSGEEFKEKIVRIVVTDFRDFKVSYRIVGEGKSYKNPDSLRKIYVNYANHKRTNTDFGKILKCL</sequence>
<feature type="domain" description="Snurportin-1 m3G cap-binding" evidence="10">
    <location>
        <begin position="95"/>
        <end position="200"/>
    </location>
</feature>
<dbReference type="GO" id="GO:0061015">
    <property type="term" value="P:snRNA import into nucleus"/>
    <property type="evidence" value="ECO:0007669"/>
    <property type="project" value="InterPro"/>
</dbReference>
<keyword evidence="6" id="KW-0813">Transport</keyword>
<evidence type="ECO:0000256" key="4">
    <source>
        <dbReference type="ARBA" id="ARBA00007540"/>
    </source>
</evidence>
<organism evidence="11 12">
    <name type="scientific">Theileria orientalis</name>
    <dbReference type="NCBI Taxonomy" id="68886"/>
    <lineage>
        <taxon>Eukaryota</taxon>
        <taxon>Sar</taxon>
        <taxon>Alveolata</taxon>
        <taxon>Apicomplexa</taxon>
        <taxon>Aconoidasida</taxon>
        <taxon>Piroplasmida</taxon>
        <taxon>Theileriidae</taxon>
        <taxon>Theileria</taxon>
    </lineage>
</organism>
<evidence type="ECO:0000256" key="2">
    <source>
        <dbReference type="ARBA" id="ARBA00004123"/>
    </source>
</evidence>
<dbReference type="InterPro" id="IPR047857">
    <property type="entry name" value="Snurportin1_C"/>
</dbReference>
<dbReference type="PANTHER" id="PTHR13403:SF6">
    <property type="entry name" value="SNURPORTIN-1"/>
    <property type="match status" value="1"/>
</dbReference>
<evidence type="ECO:0000256" key="9">
    <source>
        <dbReference type="ARBA" id="ARBA00023242"/>
    </source>
</evidence>
<dbReference type="Proteomes" id="UP000244811">
    <property type="component" value="Chromosome 1"/>
</dbReference>